<gene>
    <name evidence="2" type="ORF">AB3X84_28405</name>
</gene>
<comment type="caution">
    <text evidence="2">The sequence shown here is derived from an EMBL/GenBank/DDBJ whole genome shotgun (WGS) entry which is preliminary data.</text>
</comment>
<evidence type="ECO:0000313" key="3">
    <source>
        <dbReference type="Proteomes" id="UP001558535"/>
    </source>
</evidence>
<accession>A0ABV3WKY3</accession>
<evidence type="ECO:0000256" key="1">
    <source>
        <dbReference type="ARBA" id="ARBA00009981"/>
    </source>
</evidence>
<organism evidence="2 3">
    <name type="scientific">Paraburkholderia phenoliruptrix</name>
    <dbReference type="NCBI Taxonomy" id="252970"/>
    <lineage>
        <taxon>Bacteria</taxon>
        <taxon>Pseudomonadati</taxon>
        <taxon>Pseudomonadota</taxon>
        <taxon>Betaproteobacteria</taxon>
        <taxon>Burkholderiales</taxon>
        <taxon>Burkholderiaceae</taxon>
        <taxon>Paraburkholderia</taxon>
    </lineage>
</organism>
<name>A0ABV3WKY3_9BURK</name>
<dbReference type="RefSeq" id="WP_368578624.1">
    <property type="nucleotide sequence ID" value="NZ_JBFPKB010000021.1"/>
</dbReference>
<evidence type="ECO:0000313" key="2">
    <source>
        <dbReference type="EMBL" id="MEX3753905.1"/>
    </source>
</evidence>
<dbReference type="InterPro" id="IPR036165">
    <property type="entry name" value="YefM-like_sf"/>
</dbReference>
<reference evidence="2 3" key="1">
    <citation type="submission" date="2024-07" db="EMBL/GenBank/DDBJ databases">
        <title>A survey of Mimosa microsymbionts across Brazilian biomes reveals a high diversity of Paraburkholderia nodulating endemic species, but also that Cupriavidus is common as a symbiont of widespread species.</title>
        <authorList>
            <person name="Rouws L."/>
            <person name="Barauna A."/>
            <person name="Beukes C."/>
            <person name="Rouws J.R.C."/>
            <person name="De Faria S.M."/>
            <person name="Gross E."/>
            <person name="Bueno Dos Reis Junior F."/>
            <person name="Simon M.F."/>
            <person name="Maluk M."/>
            <person name="Odee D.W."/>
            <person name="Kenicer G."/>
            <person name="Young J.P.W."/>
            <person name="Reis V.M."/>
            <person name="Zilli J."/>
            <person name="James E.K."/>
        </authorList>
    </citation>
    <scope>NUCLEOTIDE SEQUENCE [LARGE SCALE GENOMIC DNA]</scope>
    <source>
        <strain evidence="2 3">BR14375</strain>
    </source>
</reference>
<dbReference type="Proteomes" id="UP001558535">
    <property type="component" value="Unassembled WGS sequence"/>
</dbReference>
<dbReference type="EMBL" id="JBFPKE010000019">
    <property type="protein sequence ID" value="MEX3753905.1"/>
    <property type="molecule type" value="Genomic_DNA"/>
</dbReference>
<sequence length="84" mass="9515">MTTVTATDLARRTNQVLDALARGESITITRNNTVLGTISPPERAVKLRDAFERIPKMPPDVADRYMADVRNADFDDEVRDPWQK</sequence>
<dbReference type="SUPFAM" id="SSF143120">
    <property type="entry name" value="YefM-like"/>
    <property type="match status" value="1"/>
</dbReference>
<keyword evidence="3" id="KW-1185">Reference proteome</keyword>
<comment type="similarity">
    <text evidence="1">Belongs to the phD/YefM antitoxin family.</text>
</comment>
<proteinExistence type="inferred from homology"/>
<protein>
    <submittedName>
        <fullName evidence="2">Type II toxin-antitoxin system Phd/YefM family antitoxin</fullName>
    </submittedName>
</protein>
<dbReference type="NCBIfam" id="TIGR01552">
    <property type="entry name" value="phd_fam"/>
    <property type="match status" value="1"/>
</dbReference>